<dbReference type="PANTHER" id="PTHR46558:SF11">
    <property type="entry name" value="HTH-TYPE TRANSCRIPTIONAL REGULATOR XRE"/>
    <property type="match status" value="1"/>
</dbReference>
<name>A0A149THN1_9PROT</name>
<evidence type="ECO:0000256" key="1">
    <source>
        <dbReference type="ARBA" id="ARBA00023125"/>
    </source>
</evidence>
<evidence type="ECO:0000313" key="3">
    <source>
        <dbReference type="EMBL" id="KXV47386.1"/>
    </source>
</evidence>
<reference evidence="3 4" key="1">
    <citation type="submission" date="2015-06" db="EMBL/GenBank/DDBJ databases">
        <title>Improved classification and identification of acetic acid bacteria using matrix-assisted laser desorption/ionization time-of-flight mass spectrometry; Gluconobacter nephelii and Gluconobacter uchimurae are later heterotypic synonyms of Gluconobacter japonicus and Gluconobacter oxydans, respectively.</title>
        <authorList>
            <person name="Li L."/>
            <person name="Cleenwerck I."/>
            <person name="De Vuyst L."/>
            <person name="Vandamme P."/>
        </authorList>
    </citation>
    <scope>NUCLEOTIDE SEQUENCE [LARGE SCALE GENOMIC DNA]</scope>
    <source>
        <strain evidence="3 4">LMG 1768</strain>
    </source>
</reference>
<dbReference type="OrthoDB" id="7270142at2"/>
<gene>
    <name evidence="3" type="ORF">AD945_10050</name>
</gene>
<accession>A0A149THN1</accession>
<comment type="caution">
    <text evidence="3">The sequence shown here is derived from an EMBL/GenBank/DDBJ whole genome shotgun (WGS) entry which is preliminary data.</text>
</comment>
<dbReference type="Proteomes" id="UP000075636">
    <property type="component" value="Unassembled WGS sequence"/>
</dbReference>
<dbReference type="EMBL" id="LHZR01000109">
    <property type="protein sequence ID" value="KXV47386.1"/>
    <property type="molecule type" value="Genomic_DNA"/>
</dbReference>
<dbReference type="GO" id="GO:0003677">
    <property type="term" value="F:DNA binding"/>
    <property type="evidence" value="ECO:0007669"/>
    <property type="project" value="UniProtKB-KW"/>
</dbReference>
<keyword evidence="1" id="KW-0238">DNA-binding</keyword>
<dbReference type="PANTHER" id="PTHR46558">
    <property type="entry name" value="TRACRIPTIONAL REGULATORY PROTEIN-RELATED-RELATED"/>
    <property type="match status" value="1"/>
</dbReference>
<dbReference type="PATRIC" id="fig|318683.6.peg.1299"/>
<evidence type="ECO:0000259" key="2">
    <source>
        <dbReference type="PROSITE" id="PS50943"/>
    </source>
</evidence>
<protein>
    <recommendedName>
        <fullName evidence="2">HTH cro/C1-type domain-containing protein</fullName>
    </recommendedName>
</protein>
<dbReference type="AlphaFoldDB" id="A0A149THN1"/>
<dbReference type="SMART" id="SM00530">
    <property type="entry name" value="HTH_XRE"/>
    <property type="match status" value="1"/>
</dbReference>
<dbReference type="InterPro" id="IPR001387">
    <property type="entry name" value="Cro/C1-type_HTH"/>
</dbReference>
<sequence length="116" mass="12966">MKNDENLGARLRKLRKERKLAQADVAAAVNISRSHLAEIEAGKNPGFVTFIELADYFSVSLDYLYSGSGVGADNQRNSAVEGQERVLLEFWRNLEPTQRMLLFDLLIGKNITPNVA</sequence>
<dbReference type="Gene3D" id="1.10.260.40">
    <property type="entry name" value="lambda repressor-like DNA-binding domains"/>
    <property type="match status" value="1"/>
</dbReference>
<proteinExistence type="predicted"/>
<organism evidence="3 4">
    <name type="scientific">Gluconobacter albidus</name>
    <dbReference type="NCBI Taxonomy" id="318683"/>
    <lineage>
        <taxon>Bacteria</taxon>
        <taxon>Pseudomonadati</taxon>
        <taxon>Pseudomonadota</taxon>
        <taxon>Alphaproteobacteria</taxon>
        <taxon>Acetobacterales</taxon>
        <taxon>Acetobacteraceae</taxon>
        <taxon>Gluconobacter</taxon>
    </lineage>
</organism>
<feature type="domain" description="HTH cro/C1-type" evidence="2">
    <location>
        <begin position="11"/>
        <end position="64"/>
    </location>
</feature>
<dbReference type="SUPFAM" id="SSF47413">
    <property type="entry name" value="lambda repressor-like DNA-binding domains"/>
    <property type="match status" value="1"/>
</dbReference>
<dbReference type="CDD" id="cd00093">
    <property type="entry name" value="HTH_XRE"/>
    <property type="match status" value="1"/>
</dbReference>
<evidence type="ECO:0000313" key="4">
    <source>
        <dbReference type="Proteomes" id="UP000075636"/>
    </source>
</evidence>
<dbReference type="PROSITE" id="PS50943">
    <property type="entry name" value="HTH_CROC1"/>
    <property type="match status" value="1"/>
</dbReference>
<dbReference type="RefSeq" id="WP_062108519.1">
    <property type="nucleotide sequence ID" value="NZ_LHZR01000109.1"/>
</dbReference>
<dbReference type="Pfam" id="PF01381">
    <property type="entry name" value="HTH_3"/>
    <property type="match status" value="1"/>
</dbReference>
<dbReference type="InterPro" id="IPR010982">
    <property type="entry name" value="Lambda_DNA-bd_dom_sf"/>
</dbReference>